<feature type="transmembrane region" description="Helical" evidence="4">
    <location>
        <begin position="425"/>
        <end position="443"/>
    </location>
</feature>
<dbReference type="GO" id="GO:0008483">
    <property type="term" value="F:transaminase activity"/>
    <property type="evidence" value="ECO:0007669"/>
    <property type="project" value="UniProtKB-KW"/>
</dbReference>
<dbReference type="Proteomes" id="UP000886889">
    <property type="component" value="Unassembled WGS sequence"/>
</dbReference>
<name>A0A9D1NXV7_9FIRM</name>
<dbReference type="InterPro" id="IPR018580">
    <property type="entry name" value="Uncharacterised_YfhO"/>
</dbReference>
<proteinExistence type="predicted"/>
<keyword evidence="3" id="KW-0808">Transferase</keyword>
<keyword evidence="4" id="KW-0472">Membrane</keyword>
<dbReference type="CDD" id="cd00609">
    <property type="entry name" value="AAT_like"/>
    <property type="match status" value="1"/>
</dbReference>
<evidence type="ECO:0000256" key="1">
    <source>
        <dbReference type="ARBA" id="ARBA00001933"/>
    </source>
</evidence>
<evidence type="ECO:0000256" key="3">
    <source>
        <dbReference type="ARBA" id="ARBA00022679"/>
    </source>
</evidence>
<sequence>MSFFKRQKPTEAVRLARRKSRFYFGMGFLIPMLAALVGFALIGVWPFGDGTVLIIDSLHQYLPFYTDLHEKLVNQESLLYSFSAGLGYDFWGTFAYYMASPLNFLLALVPKANVADVMDLFILLKIGLCGGTFSWYLHKRDQGRKFLPLVFGAMFALSSFIIGYYFNLMWLDSVAMLPLIMMGIERIARGEGGRLYGLSLFYGLWCNYYIGFMLCIFSCLYLLVCLAARRGLNVKKVLVRCLRFGWFSLLAGGMASVILLPAYMALASSESMLNNSFPSTIRFYTNFIDMLLAHFAGQAPVNISDSQVGLNAYCGVIVLILAVLYLLDGKIRLRERIGKFCLAGILMLSFALNILNYIWHGFHVQNGLPNRFAFIYVALILTMGYDVLRDIRRIALWKILAAGILAIAFAAVSFALRLGDLGTEVYLITLTLLLIYMNLLLIARLWRRKKTLTTCLLGGVMLAEVVAQGIYGIGCNGDVTRSIYLKDQASYENLTAALDDDTFYRSEIDSQRMRNVTMFAGGHALVMFNSTMPASTTQLCDRLGIEGRTNKNGYNGVTKLMNDVFGIKYVLSSNGNGSTLYQFEKVNADDNLTIYRNDNALSLGFMVDSAIKGWDTSAGNPMDVQNQFVQLATGGEAIYVLDRYIDMENGQTYGIHVPDNKQVYLYLPNRVDKLELTTPEYSKTYDTYTDHLYVINSMDGNSEAEFTVTMDEGTTQTAIVYTCANDAYQAAVDALSRSQLENVQADGNKLSGTIHAESQGTLLLTIPYSENWEVLVDGEKAVPVSIGGALMGIDLEAGDHEISMTYTPAGLWPGAILSGVCVVLFILTCILEAKNRKEAEKKMRLEFSQKANSFQDGIFTRLNEKKEELERAGRTVYNLSVGTPDFKPSRRVMEAVSKAAANPDNYKYSLKDLPELTEAMIRFYQRRFGVTLEQDEVMSLYGSQEGMTHIAWALCDPGDLVLVPNPGYPIFKLGPLLCDAAVWEYPLRPENGFLPRLDEIPEDIARRAKFMVVSYPANPICRVAPDSFYKELIGFARKYQIMIVHDNAYSDIVFGGRQGGSFLAYEGAKEVGIEFYSLSKSYNYTGARMSFAVGNREIISKFKTIRSQIDYGIFLPVQYGAIAALNEPQEDVLRQCREYEERNRTLCGGLRSIGWNVPDSEGTMFVWAPLPPRFT</sequence>
<feature type="transmembrane region" description="Helical" evidence="4">
    <location>
        <begin position="455"/>
        <end position="474"/>
    </location>
</feature>
<feature type="transmembrane region" description="Helical" evidence="4">
    <location>
        <begin position="208"/>
        <end position="232"/>
    </location>
</feature>
<evidence type="ECO:0000256" key="2">
    <source>
        <dbReference type="ARBA" id="ARBA00022576"/>
    </source>
</evidence>
<evidence type="ECO:0000313" key="7">
    <source>
        <dbReference type="Proteomes" id="UP000886889"/>
    </source>
</evidence>
<dbReference type="PANTHER" id="PTHR42832:SF3">
    <property type="entry name" value="L-GLUTAMINE--4-(METHYLSULFANYL)-2-OXOBUTANOATE AMINOTRANSFERASE"/>
    <property type="match status" value="1"/>
</dbReference>
<dbReference type="Pfam" id="PF09586">
    <property type="entry name" value="YfhO"/>
    <property type="match status" value="1"/>
</dbReference>
<dbReference type="Gene3D" id="3.40.640.10">
    <property type="entry name" value="Type I PLP-dependent aspartate aminotransferase-like (Major domain)"/>
    <property type="match status" value="1"/>
</dbReference>
<reference evidence="6" key="2">
    <citation type="journal article" date="2021" name="PeerJ">
        <title>Extensive microbial diversity within the chicken gut microbiome revealed by metagenomics and culture.</title>
        <authorList>
            <person name="Gilroy R."/>
            <person name="Ravi A."/>
            <person name="Getino M."/>
            <person name="Pursley I."/>
            <person name="Horton D.L."/>
            <person name="Alikhan N.F."/>
            <person name="Baker D."/>
            <person name="Gharbi K."/>
            <person name="Hall N."/>
            <person name="Watson M."/>
            <person name="Adriaenssens E.M."/>
            <person name="Foster-Nyarko E."/>
            <person name="Jarju S."/>
            <person name="Secka A."/>
            <person name="Antonio M."/>
            <person name="Oren A."/>
            <person name="Chaudhuri R.R."/>
            <person name="La Ragione R."/>
            <person name="Hildebrand F."/>
            <person name="Pallen M.J."/>
        </authorList>
    </citation>
    <scope>NUCLEOTIDE SEQUENCE</scope>
    <source>
        <strain evidence="6">ChiBcec6-7307</strain>
    </source>
</reference>
<dbReference type="InterPro" id="IPR015422">
    <property type="entry name" value="PyrdxlP-dep_Trfase_small"/>
</dbReference>
<feature type="non-terminal residue" evidence="6">
    <location>
        <position position="1175"/>
    </location>
</feature>
<reference evidence="6" key="1">
    <citation type="submission" date="2020-10" db="EMBL/GenBank/DDBJ databases">
        <authorList>
            <person name="Gilroy R."/>
        </authorList>
    </citation>
    <scope>NUCLEOTIDE SEQUENCE</scope>
    <source>
        <strain evidence="6">ChiBcec6-7307</strain>
    </source>
</reference>
<comment type="caution">
    <text evidence="6">The sequence shown here is derived from an EMBL/GenBank/DDBJ whole genome shotgun (WGS) entry which is preliminary data.</text>
</comment>
<dbReference type="Pfam" id="PF00155">
    <property type="entry name" value="Aminotran_1_2"/>
    <property type="match status" value="1"/>
</dbReference>
<evidence type="ECO:0000313" key="6">
    <source>
        <dbReference type="EMBL" id="HIV22597.1"/>
    </source>
</evidence>
<feature type="transmembrane region" description="Helical" evidence="4">
    <location>
        <begin position="811"/>
        <end position="833"/>
    </location>
</feature>
<feature type="transmembrane region" description="Helical" evidence="4">
    <location>
        <begin position="310"/>
        <end position="328"/>
    </location>
</feature>
<dbReference type="InterPro" id="IPR050881">
    <property type="entry name" value="LL-DAP_aminotransferase"/>
</dbReference>
<dbReference type="PANTHER" id="PTHR42832">
    <property type="entry name" value="AMINO ACID AMINOTRANSFERASE"/>
    <property type="match status" value="1"/>
</dbReference>
<feature type="domain" description="Aminotransferase class I/classII large" evidence="5">
    <location>
        <begin position="875"/>
        <end position="1172"/>
    </location>
</feature>
<keyword evidence="2 6" id="KW-0032">Aminotransferase</keyword>
<keyword evidence="4" id="KW-1133">Transmembrane helix</keyword>
<comment type="cofactor">
    <cofactor evidence="1">
        <name>pyridoxal 5'-phosphate</name>
        <dbReference type="ChEBI" id="CHEBI:597326"/>
    </cofactor>
</comment>
<dbReference type="AlphaFoldDB" id="A0A9D1NXV7"/>
<accession>A0A9D1NXV7</accession>
<evidence type="ECO:0000259" key="5">
    <source>
        <dbReference type="Pfam" id="PF00155"/>
    </source>
</evidence>
<feature type="transmembrane region" description="Helical" evidence="4">
    <location>
        <begin position="340"/>
        <end position="359"/>
    </location>
</feature>
<feature type="transmembrane region" description="Helical" evidence="4">
    <location>
        <begin position="244"/>
        <end position="266"/>
    </location>
</feature>
<dbReference type="InterPro" id="IPR015424">
    <property type="entry name" value="PyrdxlP-dep_Trfase"/>
</dbReference>
<protein>
    <submittedName>
        <fullName evidence="6">Aminotransferase class I/II-fold pyridoxal phosphate-dependent enzyme</fullName>
    </submittedName>
</protein>
<organism evidence="6 7">
    <name type="scientific">Candidatus Merdiplasma excrementigallinarum</name>
    <dbReference type="NCBI Taxonomy" id="2840864"/>
    <lineage>
        <taxon>Bacteria</taxon>
        <taxon>Bacillati</taxon>
        <taxon>Bacillota</taxon>
        <taxon>Clostridia</taxon>
        <taxon>Lachnospirales</taxon>
        <taxon>Lachnospiraceae</taxon>
        <taxon>Lachnospiraceae incertae sedis</taxon>
        <taxon>Candidatus Merdiplasma</taxon>
    </lineage>
</organism>
<feature type="transmembrane region" description="Helical" evidence="4">
    <location>
        <begin position="371"/>
        <end position="388"/>
    </location>
</feature>
<feature type="transmembrane region" description="Helical" evidence="4">
    <location>
        <begin position="146"/>
        <end position="166"/>
    </location>
</feature>
<dbReference type="InterPro" id="IPR004839">
    <property type="entry name" value="Aminotransferase_I/II_large"/>
</dbReference>
<dbReference type="Gene3D" id="3.90.1150.10">
    <property type="entry name" value="Aspartate Aminotransferase, domain 1"/>
    <property type="match status" value="1"/>
</dbReference>
<gene>
    <name evidence="6" type="ORF">IAC80_01525</name>
</gene>
<feature type="transmembrane region" description="Helical" evidence="4">
    <location>
        <begin position="21"/>
        <end position="44"/>
    </location>
</feature>
<keyword evidence="4" id="KW-0812">Transmembrane</keyword>
<feature type="transmembrane region" description="Helical" evidence="4">
    <location>
        <begin position="395"/>
        <end position="419"/>
    </location>
</feature>
<evidence type="ECO:0000256" key="4">
    <source>
        <dbReference type="SAM" id="Phobius"/>
    </source>
</evidence>
<dbReference type="InterPro" id="IPR015421">
    <property type="entry name" value="PyrdxlP-dep_Trfase_major"/>
</dbReference>
<dbReference type="GO" id="GO:0030170">
    <property type="term" value="F:pyridoxal phosphate binding"/>
    <property type="evidence" value="ECO:0007669"/>
    <property type="project" value="InterPro"/>
</dbReference>
<dbReference type="SUPFAM" id="SSF53383">
    <property type="entry name" value="PLP-dependent transferases"/>
    <property type="match status" value="1"/>
</dbReference>
<dbReference type="EMBL" id="DVOS01000019">
    <property type="protein sequence ID" value="HIV22597.1"/>
    <property type="molecule type" value="Genomic_DNA"/>
</dbReference>